<name>A0A7W5AEN9_9ACTN</name>
<keyword evidence="1" id="KW-1133">Transmembrane helix</keyword>
<dbReference type="Proteomes" id="UP000590749">
    <property type="component" value="Unassembled WGS sequence"/>
</dbReference>
<evidence type="ECO:0000313" key="3">
    <source>
        <dbReference type="Proteomes" id="UP000590749"/>
    </source>
</evidence>
<keyword evidence="3" id="KW-1185">Reference proteome</keyword>
<dbReference type="RefSeq" id="WP_183218970.1">
    <property type="nucleotide sequence ID" value="NZ_BMPW01000003.1"/>
</dbReference>
<feature type="transmembrane region" description="Helical" evidence="1">
    <location>
        <begin position="12"/>
        <end position="33"/>
    </location>
</feature>
<reference evidence="2 3" key="1">
    <citation type="submission" date="2020-08" db="EMBL/GenBank/DDBJ databases">
        <title>Genomic Encyclopedia of Type Strains, Phase III (KMG-III): the genomes of soil and plant-associated and newly described type strains.</title>
        <authorList>
            <person name="Whitman W."/>
        </authorList>
    </citation>
    <scope>NUCLEOTIDE SEQUENCE [LARGE SCALE GENOMIC DNA]</scope>
    <source>
        <strain evidence="2 3">CECT 3287</strain>
    </source>
</reference>
<gene>
    <name evidence="2" type="ORF">FHR83_002349</name>
</gene>
<dbReference type="AlphaFoldDB" id="A0A7W5AEN9"/>
<evidence type="ECO:0000313" key="2">
    <source>
        <dbReference type="EMBL" id="MBB3094686.1"/>
    </source>
</evidence>
<accession>A0A7W5AEN9</accession>
<organism evidence="2 3">
    <name type="scientific">Actinoplanes campanulatus</name>
    <dbReference type="NCBI Taxonomy" id="113559"/>
    <lineage>
        <taxon>Bacteria</taxon>
        <taxon>Bacillati</taxon>
        <taxon>Actinomycetota</taxon>
        <taxon>Actinomycetes</taxon>
        <taxon>Micromonosporales</taxon>
        <taxon>Micromonosporaceae</taxon>
        <taxon>Actinoplanes</taxon>
    </lineage>
</organism>
<evidence type="ECO:0000256" key="1">
    <source>
        <dbReference type="SAM" id="Phobius"/>
    </source>
</evidence>
<keyword evidence="1" id="KW-0812">Transmembrane</keyword>
<dbReference type="EMBL" id="JACHXF010000004">
    <property type="protein sequence ID" value="MBB3094686.1"/>
    <property type="molecule type" value="Genomic_DNA"/>
</dbReference>
<keyword evidence="1" id="KW-0472">Membrane</keyword>
<comment type="caution">
    <text evidence="2">The sequence shown here is derived from an EMBL/GenBank/DDBJ whole genome shotgun (WGS) entry which is preliminary data.</text>
</comment>
<proteinExistence type="predicted"/>
<sequence length="256" mass="26493">MPLLDPGARREYLEPAAVILAGVLAVVAFGLFMHAGANSGGQPDEPDPIAVPTTTADQIPIPLPSASLPPSAVPVDAISIERVPVAETVDLAAEGTIDWVHWGEQGRFSLERDAGGEFAILEGTPTAPRIRHASSPQRFTWRGGEPMAKSSGVTSGINTCGAGNGFTVTAPAGTGRNVLTVYVGAIRARGDIRIKLSTGGEPVTDILENREPTMTTAAYVISYQASGTGKISVEWITGATFDDKCGGVSLQAATLS</sequence>
<protein>
    <submittedName>
        <fullName evidence="2">Uncharacterized protein</fullName>
    </submittedName>
</protein>